<dbReference type="SUPFAM" id="SSF47781">
    <property type="entry name" value="RuvA domain 2-like"/>
    <property type="match status" value="1"/>
</dbReference>
<keyword evidence="2" id="KW-0472">Membrane</keyword>
<keyword evidence="5" id="KW-1185">Reference proteome</keyword>
<proteinExistence type="predicted"/>
<feature type="domain" description="Helix-hairpin-helix DNA-binding motif class 1" evidence="3">
    <location>
        <begin position="78"/>
        <end position="97"/>
    </location>
</feature>
<reference evidence="4 5" key="1">
    <citation type="submission" date="2019-02" db="EMBL/GenBank/DDBJ databases">
        <title>Deep-cultivation of Planctomycetes and their phenomic and genomic characterization uncovers novel biology.</title>
        <authorList>
            <person name="Wiegand S."/>
            <person name="Jogler M."/>
            <person name="Boedeker C."/>
            <person name="Pinto D."/>
            <person name="Vollmers J."/>
            <person name="Rivas-Marin E."/>
            <person name="Kohn T."/>
            <person name="Peeters S.H."/>
            <person name="Heuer A."/>
            <person name="Rast P."/>
            <person name="Oberbeckmann S."/>
            <person name="Bunk B."/>
            <person name="Jeske O."/>
            <person name="Meyerdierks A."/>
            <person name="Storesund J.E."/>
            <person name="Kallscheuer N."/>
            <person name="Luecker S."/>
            <person name="Lage O.M."/>
            <person name="Pohl T."/>
            <person name="Merkel B.J."/>
            <person name="Hornburger P."/>
            <person name="Mueller R.-W."/>
            <person name="Bruemmer F."/>
            <person name="Labrenz M."/>
            <person name="Spormann A.M."/>
            <person name="Op den Camp H."/>
            <person name="Overmann J."/>
            <person name="Amann R."/>
            <person name="Jetten M.S.M."/>
            <person name="Mascher T."/>
            <person name="Medema M.H."/>
            <person name="Devos D.P."/>
            <person name="Kaster A.-K."/>
            <person name="Ovreas L."/>
            <person name="Rohde M."/>
            <person name="Galperin M.Y."/>
            <person name="Jogler C."/>
        </authorList>
    </citation>
    <scope>NUCLEOTIDE SEQUENCE [LARGE SCALE GENOMIC DNA]</scope>
    <source>
        <strain evidence="4 5">Pan216</strain>
    </source>
</reference>
<protein>
    <submittedName>
        <fullName evidence="4">Helix-hairpin-helix motif protein</fullName>
    </submittedName>
</protein>
<dbReference type="PANTHER" id="PTHR21180:SF32">
    <property type="entry name" value="ENDONUCLEASE_EXONUCLEASE_PHOSPHATASE FAMILY DOMAIN-CONTAINING PROTEIN 1"/>
    <property type="match status" value="1"/>
</dbReference>
<dbReference type="Gene3D" id="1.10.150.320">
    <property type="entry name" value="Photosystem II 12 kDa extrinsic protein"/>
    <property type="match status" value="1"/>
</dbReference>
<dbReference type="Proteomes" id="UP000317093">
    <property type="component" value="Chromosome"/>
</dbReference>
<feature type="transmembrane region" description="Helical" evidence="2">
    <location>
        <begin position="29"/>
        <end position="50"/>
    </location>
</feature>
<name>A0A518B741_9BACT</name>
<dbReference type="RefSeq" id="WP_145259798.1">
    <property type="nucleotide sequence ID" value="NZ_CP036279.1"/>
</dbReference>
<keyword evidence="2" id="KW-0812">Transmembrane</keyword>
<feature type="region of interest" description="Disordered" evidence="1">
    <location>
        <begin position="1"/>
        <end position="23"/>
    </location>
</feature>
<evidence type="ECO:0000256" key="2">
    <source>
        <dbReference type="SAM" id="Phobius"/>
    </source>
</evidence>
<dbReference type="AlphaFoldDB" id="A0A518B741"/>
<dbReference type="GO" id="GO:0003677">
    <property type="term" value="F:DNA binding"/>
    <property type="evidence" value="ECO:0007669"/>
    <property type="project" value="InterPro"/>
</dbReference>
<evidence type="ECO:0000256" key="1">
    <source>
        <dbReference type="SAM" id="MobiDB-lite"/>
    </source>
</evidence>
<organism evidence="4 5">
    <name type="scientific">Kolteria novifilia</name>
    <dbReference type="NCBI Taxonomy" id="2527975"/>
    <lineage>
        <taxon>Bacteria</taxon>
        <taxon>Pseudomonadati</taxon>
        <taxon>Planctomycetota</taxon>
        <taxon>Planctomycetia</taxon>
        <taxon>Kolteriales</taxon>
        <taxon>Kolteriaceae</taxon>
        <taxon>Kolteria</taxon>
    </lineage>
</organism>
<feature type="domain" description="Helix-hairpin-helix DNA-binding motif class 1" evidence="3">
    <location>
        <begin position="107"/>
        <end position="126"/>
    </location>
</feature>
<gene>
    <name evidence="4" type="ORF">Pan216_36670</name>
</gene>
<keyword evidence="2" id="KW-1133">Transmembrane helix</keyword>
<dbReference type="EMBL" id="CP036279">
    <property type="protein sequence ID" value="QDU62797.1"/>
    <property type="molecule type" value="Genomic_DNA"/>
</dbReference>
<sequence>MSSSRSSNPTDEPNEPGTPDGPHRFSERLVITALLGLTLLFLLYQTFLTTRTDGDLRLQRDDAHRFDYKVDINTANKFELLQLPGIGPALAQRILDERARSPFLSPGDLARVHGIGPATIARITPHIVISKTIQSESPAEEPVTKPSAPMPR</sequence>
<evidence type="ECO:0000313" key="5">
    <source>
        <dbReference type="Proteomes" id="UP000317093"/>
    </source>
</evidence>
<dbReference type="Pfam" id="PF12836">
    <property type="entry name" value="HHH_3"/>
    <property type="match status" value="1"/>
</dbReference>
<feature type="compositionally biased region" description="Polar residues" evidence="1">
    <location>
        <begin position="1"/>
        <end position="11"/>
    </location>
</feature>
<evidence type="ECO:0000313" key="4">
    <source>
        <dbReference type="EMBL" id="QDU62797.1"/>
    </source>
</evidence>
<dbReference type="InterPro" id="IPR003583">
    <property type="entry name" value="Hlx-hairpin-Hlx_DNA-bd_motif"/>
</dbReference>
<evidence type="ECO:0000259" key="3">
    <source>
        <dbReference type="SMART" id="SM00278"/>
    </source>
</evidence>
<dbReference type="InterPro" id="IPR051675">
    <property type="entry name" value="Endo/Exo/Phosphatase_dom_1"/>
</dbReference>
<dbReference type="SMART" id="SM00278">
    <property type="entry name" value="HhH1"/>
    <property type="match status" value="2"/>
</dbReference>
<accession>A0A518B741</accession>
<dbReference type="KEGG" id="knv:Pan216_36670"/>
<feature type="region of interest" description="Disordered" evidence="1">
    <location>
        <begin position="133"/>
        <end position="152"/>
    </location>
</feature>
<dbReference type="PANTHER" id="PTHR21180">
    <property type="entry name" value="ENDONUCLEASE/EXONUCLEASE/PHOSPHATASE FAMILY DOMAIN-CONTAINING PROTEIN 1"/>
    <property type="match status" value="1"/>
</dbReference>
<dbReference type="GO" id="GO:0006281">
    <property type="term" value="P:DNA repair"/>
    <property type="evidence" value="ECO:0007669"/>
    <property type="project" value="InterPro"/>
</dbReference>
<dbReference type="InterPro" id="IPR010994">
    <property type="entry name" value="RuvA_2-like"/>
</dbReference>
<dbReference type="OrthoDB" id="9790239at2"/>